<evidence type="ECO:0000256" key="3">
    <source>
        <dbReference type="ARBA" id="ARBA00022645"/>
    </source>
</evidence>
<dbReference type="PANTHER" id="PTHR32282:SF34">
    <property type="entry name" value="PENICILLIN-BINDING PROTEIN 1A"/>
    <property type="match status" value="1"/>
</dbReference>
<keyword evidence="6" id="KW-0808">Transferase</keyword>
<dbReference type="AlphaFoldDB" id="A0A3M2JAC7"/>
<proteinExistence type="inferred from homology"/>
<dbReference type="Gene3D" id="3.30.10.20">
    <property type="match status" value="1"/>
</dbReference>
<feature type="compositionally biased region" description="Gly residues" evidence="14">
    <location>
        <begin position="780"/>
        <end position="802"/>
    </location>
</feature>
<dbReference type="InterPro" id="IPR001460">
    <property type="entry name" value="PCN-bd_Tpept"/>
</dbReference>
<dbReference type="GO" id="GO:0009002">
    <property type="term" value="F:serine-type D-Ala-D-Ala carboxypeptidase activity"/>
    <property type="evidence" value="ECO:0007669"/>
    <property type="project" value="UniProtKB-EC"/>
</dbReference>
<evidence type="ECO:0000256" key="10">
    <source>
        <dbReference type="ARBA" id="ARBA00023268"/>
    </source>
</evidence>
<dbReference type="SMART" id="SM00740">
    <property type="entry name" value="PASTA"/>
    <property type="match status" value="1"/>
</dbReference>
<keyword evidence="4" id="KW-0645">Protease</keyword>
<evidence type="ECO:0000256" key="13">
    <source>
        <dbReference type="ARBA" id="ARBA00049902"/>
    </source>
</evidence>
<feature type="compositionally biased region" description="Low complexity" evidence="14">
    <location>
        <begin position="680"/>
        <end position="690"/>
    </location>
</feature>
<keyword evidence="10" id="KW-0511">Multifunctional enzyme</keyword>
<evidence type="ECO:0000256" key="5">
    <source>
        <dbReference type="ARBA" id="ARBA00022676"/>
    </source>
</evidence>
<dbReference type="GO" id="GO:0008658">
    <property type="term" value="F:penicillin binding"/>
    <property type="evidence" value="ECO:0007669"/>
    <property type="project" value="InterPro"/>
</dbReference>
<protein>
    <submittedName>
        <fullName evidence="17">PASTA domain-containing protein</fullName>
    </submittedName>
</protein>
<evidence type="ECO:0000256" key="8">
    <source>
        <dbReference type="ARBA" id="ARBA00022960"/>
    </source>
</evidence>
<feature type="domain" description="PASTA" evidence="16">
    <location>
        <begin position="696"/>
        <end position="762"/>
    </location>
</feature>
<comment type="catalytic activity">
    <reaction evidence="12">
        <text>Preferential cleavage: (Ac)2-L-Lys-D-Ala-|-D-Ala. Also transpeptidation of peptidyl-alanyl moieties that are N-acyl substituents of D-alanine.</text>
        <dbReference type="EC" id="3.4.16.4"/>
    </reaction>
</comment>
<evidence type="ECO:0000256" key="12">
    <source>
        <dbReference type="ARBA" id="ARBA00034000"/>
    </source>
</evidence>
<keyword evidence="18" id="KW-1185">Reference proteome</keyword>
<evidence type="ECO:0000259" key="16">
    <source>
        <dbReference type="PROSITE" id="PS51178"/>
    </source>
</evidence>
<dbReference type="InterPro" id="IPR023346">
    <property type="entry name" value="Lysozyme-like_dom_sf"/>
</dbReference>
<dbReference type="FunFam" id="1.10.3810.10:FF:000001">
    <property type="entry name" value="Penicillin-binding protein 1A"/>
    <property type="match status" value="1"/>
</dbReference>
<comment type="similarity">
    <text evidence="1">In the C-terminal section; belongs to the transpeptidase family.</text>
</comment>
<keyword evidence="9" id="KW-0573">Peptidoglycan synthesis</keyword>
<dbReference type="GO" id="GO:0008360">
    <property type="term" value="P:regulation of cell shape"/>
    <property type="evidence" value="ECO:0007669"/>
    <property type="project" value="UniProtKB-KW"/>
</dbReference>
<dbReference type="GO" id="GO:0008955">
    <property type="term" value="F:peptidoglycan glycosyltransferase activity"/>
    <property type="evidence" value="ECO:0007669"/>
    <property type="project" value="UniProtKB-EC"/>
</dbReference>
<evidence type="ECO:0000256" key="7">
    <source>
        <dbReference type="ARBA" id="ARBA00022801"/>
    </source>
</evidence>
<keyword evidence="15" id="KW-1133">Transmembrane helix</keyword>
<feature type="region of interest" description="Disordered" evidence="14">
    <location>
        <begin position="679"/>
        <end position="700"/>
    </location>
</feature>
<accession>A0A3M2JAC7</accession>
<evidence type="ECO:0000256" key="9">
    <source>
        <dbReference type="ARBA" id="ARBA00022984"/>
    </source>
</evidence>
<keyword evidence="3" id="KW-0121">Carboxypeptidase</keyword>
<feature type="region of interest" description="Disordered" evidence="14">
    <location>
        <begin position="758"/>
        <end position="802"/>
    </location>
</feature>
<gene>
    <name evidence="17" type="ORF">EBM89_11790</name>
</gene>
<comment type="catalytic activity">
    <reaction evidence="13">
        <text>[GlcNAc-(1-&gt;4)-Mur2Ac(oyl-L-Ala-gamma-D-Glu-L-Lys-D-Ala-D-Ala)](n)-di-trans,octa-cis-undecaprenyl diphosphate + beta-D-GlcNAc-(1-&gt;4)-Mur2Ac(oyl-L-Ala-gamma-D-Glu-L-Lys-D-Ala-D-Ala)-di-trans,octa-cis-undecaprenyl diphosphate = [GlcNAc-(1-&gt;4)-Mur2Ac(oyl-L-Ala-gamma-D-Glu-L-Lys-D-Ala-D-Ala)](n+1)-di-trans,octa-cis-undecaprenyl diphosphate + di-trans,octa-cis-undecaprenyl diphosphate + H(+)</text>
        <dbReference type="Rhea" id="RHEA:23708"/>
        <dbReference type="Rhea" id="RHEA-COMP:9602"/>
        <dbReference type="Rhea" id="RHEA-COMP:9603"/>
        <dbReference type="ChEBI" id="CHEBI:15378"/>
        <dbReference type="ChEBI" id="CHEBI:58405"/>
        <dbReference type="ChEBI" id="CHEBI:60033"/>
        <dbReference type="ChEBI" id="CHEBI:78435"/>
        <dbReference type="EC" id="2.4.99.28"/>
    </reaction>
</comment>
<evidence type="ECO:0000256" key="6">
    <source>
        <dbReference type="ARBA" id="ARBA00022679"/>
    </source>
</evidence>
<dbReference type="PANTHER" id="PTHR32282">
    <property type="entry name" value="BINDING PROTEIN TRANSPEPTIDASE, PUTATIVE-RELATED"/>
    <property type="match status" value="1"/>
</dbReference>
<dbReference type="RefSeq" id="WP_122149618.1">
    <property type="nucleotide sequence ID" value="NZ_RFFI01000060.1"/>
</dbReference>
<evidence type="ECO:0000313" key="18">
    <source>
        <dbReference type="Proteomes" id="UP000269289"/>
    </source>
</evidence>
<dbReference type="Gene3D" id="3.40.710.10">
    <property type="entry name" value="DD-peptidase/beta-lactamase superfamily"/>
    <property type="match status" value="1"/>
</dbReference>
<organism evidence="17 18">
    <name type="scientific">Cellulomonas triticagri</name>
    <dbReference type="NCBI Taxonomy" id="2483352"/>
    <lineage>
        <taxon>Bacteria</taxon>
        <taxon>Bacillati</taxon>
        <taxon>Actinomycetota</taxon>
        <taxon>Actinomycetes</taxon>
        <taxon>Micrococcales</taxon>
        <taxon>Cellulomonadaceae</taxon>
        <taxon>Cellulomonas</taxon>
    </lineage>
</organism>
<comment type="caution">
    <text evidence="17">The sequence shown here is derived from an EMBL/GenBank/DDBJ whole genome shotgun (WGS) entry which is preliminary data.</text>
</comment>
<dbReference type="GO" id="GO:0006508">
    <property type="term" value="P:proteolysis"/>
    <property type="evidence" value="ECO:0007669"/>
    <property type="project" value="UniProtKB-KW"/>
</dbReference>
<dbReference type="GO" id="GO:0030288">
    <property type="term" value="C:outer membrane-bounded periplasmic space"/>
    <property type="evidence" value="ECO:0007669"/>
    <property type="project" value="TreeGrafter"/>
</dbReference>
<evidence type="ECO:0000256" key="4">
    <source>
        <dbReference type="ARBA" id="ARBA00022670"/>
    </source>
</evidence>
<keyword evidence="7" id="KW-0378">Hydrolase</keyword>
<dbReference type="InterPro" id="IPR036950">
    <property type="entry name" value="PBP_transglycosylase"/>
</dbReference>
<dbReference type="InterPro" id="IPR050396">
    <property type="entry name" value="Glycosyltr_51/Transpeptidase"/>
</dbReference>
<keyword evidence="5" id="KW-0328">Glycosyltransferase</keyword>
<evidence type="ECO:0000256" key="15">
    <source>
        <dbReference type="SAM" id="Phobius"/>
    </source>
</evidence>
<dbReference type="PROSITE" id="PS51178">
    <property type="entry name" value="PASTA"/>
    <property type="match status" value="1"/>
</dbReference>
<evidence type="ECO:0000313" key="17">
    <source>
        <dbReference type="EMBL" id="RMI09106.1"/>
    </source>
</evidence>
<keyword evidence="8" id="KW-0133">Cell shape</keyword>
<dbReference type="Pfam" id="PF00912">
    <property type="entry name" value="Transgly"/>
    <property type="match status" value="1"/>
</dbReference>
<reference evidence="17 18" key="1">
    <citation type="submission" date="2018-10" db="EMBL/GenBank/DDBJ databases">
        <title>Isolation, diversity and antifungal activity of actinobacteria from wheat.</title>
        <authorList>
            <person name="Han C."/>
        </authorList>
    </citation>
    <scope>NUCLEOTIDE SEQUENCE [LARGE SCALE GENOMIC DNA]</scope>
    <source>
        <strain evidence="17 18">NEAU-YY56</strain>
    </source>
</reference>
<evidence type="ECO:0000256" key="14">
    <source>
        <dbReference type="SAM" id="MobiDB-lite"/>
    </source>
</evidence>
<dbReference type="OrthoDB" id="9766909at2"/>
<dbReference type="SUPFAM" id="SSF53955">
    <property type="entry name" value="Lysozyme-like"/>
    <property type="match status" value="1"/>
</dbReference>
<keyword evidence="11" id="KW-0961">Cell wall biogenesis/degradation</keyword>
<keyword evidence="15" id="KW-0812">Transmembrane</keyword>
<dbReference type="CDD" id="cd06577">
    <property type="entry name" value="PASTA_pknB"/>
    <property type="match status" value="1"/>
</dbReference>
<dbReference type="Pfam" id="PF03793">
    <property type="entry name" value="PASTA"/>
    <property type="match status" value="1"/>
</dbReference>
<dbReference type="SUPFAM" id="SSF56601">
    <property type="entry name" value="beta-lactamase/transpeptidase-like"/>
    <property type="match status" value="1"/>
</dbReference>
<dbReference type="InterPro" id="IPR001264">
    <property type="entry name" value="Glyco_trans_51"/>
</dbReference>
<dbReference type="InterPro" id="IPR012338">
    <property type="entry name" value="Beta-lactam/transpept-like"/>
</dbReference>
<feature type="region of interest" description="Disordered" evidence="14">
    <location>
        <begin position="1"/>
        <end position="32"/>
    </location>
</feature>
<dbReference type="InterPro" id="IPR005543">
    <property type="entry name" value="PASTA_dom"/>
</dbReference>
<sequence>MAGSTRRSTGPAPRGGSRASATRQPADGGRRRIIDYPRRGYRGLHRWLPSWRFVVGSILGGVFLLAGVGVAAYALTDVPAPDDFAEEQASTVYFADGSEIGSYEGPNRTLVDYESLPPYVGEAVVSAEDRTFFENSGISITGMARAFLNNVQGGATQGASTLTQQYVERYYVGQTTTSYVGKAKEALLAIKIAQSETKEQILGRYLNTIYFGRNAYGIEAAAQVYFGRSAAELDVSQAAMLAGLIPSPNNWDPAVSPEKSEQRWNYVLDGMVRDGYVTSADRAALVFPEVIPYERSDRLEGPDGYLLEYVQNELAATGSITPDVLSTAGLRITTTIQPNVQQNAVDSANRLQDGTLSDGEMPSDRLKVGVVSVDPATGGIVAMYGGRDFLTDQINRASRDAVQGGSTFKPFTLIAALENGIPLTKTYPGYSPQEFGTWKVNNFGGTDYGTIDLVKATEQSVNTVYAQLNLEVGPEKTADVATRAGVTRPLNSEPSNVLGTDIVSPLDMASAYATIAAQGVYHKPFMVAQATYLDGDVAYSGQTQPLQQFDADVMADVTYAMTQVVEEGSGETYIKPIGREIAGKTGTSNENKSAWFVGFTPQISTAVALSQVGEDGKAQDTITPWGRSPSGRTVTEVTGGSWPAALWADYMVNALQQPEYATPVPFPERANVNRAVPTQAPTTEAPVETSPPEPEEPATIAVPSGLEGQLSGDVQAAITNAGLVATVVEEDSQQPAGTVLGISPGAGTQVLPGSTVTIRVSRGPQEPEPEPSPSAPEAGAGLGGGSQGGGGAGNAGAGTGGG</sequence>
<dbReference type="GO" id="GO:0071555">
    <property type="term" value="P:cell wall organization"/>
    <property type="evidence" value="ECO:0007669"/>
    <property type="project" value="UniProtKB-KW"/>
</dbReference>
<dbReference type="Gene3D" id="1.10.3810.10">
    <property type="entry name" value="Biosynthetic peptidoglycan transglycosylase-like"/>
    <property type="match status" value="1"/>
</dbReference>
<dbReference type="GO" id="GO:0009252">
    <property type="term" value="P:peptidoglycan biosynthetic process"/>
    <property type="evidence" value="ECO:0007669"/>
    <property type="project" value="UniProtKB-KW"/>
</dbReference>
<evidence type="ECO:0000256" key="1">
    <source>
        <dbReference type="ARBA" id="ARBA00007090"/>
    </source>
</evidence>
<dbReference type="Pfam" id="PF00905">
    <property type="entry name" value="Transpeptidase"/>
    <property type="match status" value="1"/>
</dbReference>
<dbReference type="Proteomes" id="UP000269289">
    <property type="component" value="Unassembled WGS sequence"/>
</dbReference>
<evidence type="ECO:0000256" key="2">
    <source>
        <dbReference type="ARBA" id="ARBA00007739"/>
    </source>
</evidence>
<feature type="transmembrane region" description="Helical" evidence="15">
    <location>
        <begin position="51"/>
        <end position="75"/>
    </location>
</feature>
<keyword evidence="15" id="KW-0472">Membrane</keyword>
<name>A0A3M2JAC7_9CELL</name>
<comment type="similarity">
    <text evidence="2">In the N-terminal section; belongs to the glycosyltransferase 51 family.</text>
</comment>
<dbReference type="EMBL" id="RFFI01000060">
    <property type="protein sequence ID" value="RMI09106.1"/>
    <property type="molecule type" value="Genomic_DNA"/>
</dbReference>
<evidence type="ECO:0000256" key="11">
    <source>
        <dbReference type="ARBA" id="ARBA00023316"/>
    </source>
</evidence>